<dbReference type="Pfam" id="PF10145">
    <property type="entry name" value="PhageMin_Tail"/>
    <property type="match status" value="1"/>
</dbReference>
<feature type="transmembrane region" description="Helical" evidence="3">
    <location>
        <begin position="402"/>
        <end position="424"/>
    </location>
</feature>
<proteinExistence type="predicted"/>
<comment type="caution">
    <text evidence="6">The sequence shown here is derived from an EMBL/GenBank/DDBJ whole genome shotgun (WGS) entry which is preliminary data.</text>
</comment>
<name>A0ABT5UKN4_9GAMM</name>
<feature type="transmembrane region" description="Helical" evidence="3">
    <location>
        <begin position="486"/>
        <end position="510"/>
    </location>
</feature>
<dbReference type="PANTHER" id="PTHR37813">
    <property type="entry name" value="FELS-2 PROPHAGE PROTEIN"/>
    <property type="match status" value="1"/>
</dbReference>
<dbReference type="RefSeq" id="WP_274691903.1">
    <property type="nucleotide sequence ID" value="NZ_JAPMOU010000072.1"/>
</dbReference>
<evidence type="ECO:0000256" key="4">
    <source>
        <dbReference type="SAM" id="SignalP"/>
    </source>
</evidence>
<dbReference type="Proteomes" id="UP001528823">
    <property type="component" value="Unassembled WGS sequence"/>
</dbReference>
<dbReference type="NCBIfam" id="TIGR01760">
    <property type="entry name" value="tape_meas_TP901"/>
    <property type="match status" value="1"/>
</dbReference>
<feature type="transmembrane region" description="Helical" evidence="3">
    <location>
        <begin position="522"/>
        <end position="540"/>
    </location>
</feature>
<reference evidence="6 7" key="1">
    <citation type="submission" date="2022-11" db="EMBL/GenBank/DDBJ databases">
        <title>Spartinivicinus poritis sp. nov., isolated from scleractinian coral Porites lutea.</title>
        <authorList>
            <person name="Zhang G."/>
            <person name="Cai L."/>
            <person name="Wei Q."/>
        </authorList>
    </citation>
    <scope>NUCLEOTIDE SEQUENCE [LARGE SCALE GENOMIC DNA]</scope>
    <source>
        <strain evidence="6 7">A2-2</strain>
    </source>
</reference>
<organism evidence="6 7">
    <name type="scientific">Spartinivicinus poritis</name>
    <dbReference type="NCBI Taxonomy" id="2994640"/>
    <lineage>
        <taxon>Bacteria</taxon>
        <taxon>Pseudomonadati</taxon>
        <taxon>Pseudomonadota</taxon>
        <taxon>Gammaproteobacteria</taxon>
        <taxon>Oceanospirillales</taxon>
        <taxon>Zooshikellaceae</taxon>
        <taxon>Spartinivicinus</taxon>
    </lineage>
</organism>
<sequence>MPSLGVSIVLSLTSHIASPAAAASQSIARLETRYQALSRAQQQLNRNMERRSALRGQLMDAAALGLGLAVPIKEAIQFESAMADVKKVVDFKQPEGFEKLSDTLKKLTRTIPVTATGLAEIAASGGQLGIGEQDLPQFVKTVAKMSTAFDMLPSEAGDAMAKLSNIYKIPISQMTQLGDVINHLSDNSAAKAKDMVSTLSRIGGTARQFGLASHQAAALSNAFIALGKEPEVAGTAINAMLQKLQNASGQTKAFSKALDKIGYSAHDLEYAIAQDAQGALLDFLSTLEGVDKQKRAGILADLFGMEFSDDVSLLVGSLDTYRKAIGHVGDQAKYTGSMQAEFESRSKTTAANLILMRNGLTEVAINLGTILLPPLNKIINHIRELTVKITEFAKEHPAVTKALVSIAAVLVMGKVAAIGCGYAWTFFRGGILTGVVALNRGRLALMLYNRHLSAHRRLTILSQITGLSRAEVMNRRFTRSLVAGRGVVRSMGAAMWGAATGGLKALLLGLKALTVGLLTTPIGWIIIAITAAGVAIYKYWDHVKAFIGGVVEGFSAAFGPIKETLAPLEPIFSGISDAVGWVVDAISDLFTPVNATAEELDSAASMGRRFGEALAGAVKIILTPFTKLLETIQAVRDNMDIITKTPGKVPGMVMDKIKNKVSSDIQGVKKVWNWAFGDDEEEQPETIKKQQVKP</sequence>
<gene>
    <name evidence="6" type="ORF">ORQ98_26920</name>
</gene>
<dbReference type="PANTHER" id="PTHR37813:SF1">
    <property type="entry name" value="FELS-2 PROPHAGE PROTEIN"/>
    <property type="match status" value="1"/>
</dbReference>
<feature type="signal peptide" evidence="4">
    <location>
        <begin position="1"/>
        <end position="22"/>
    </location>
</feature>
<evidence type="ECO:0000259" key="5">
    <source>
        <dbReference type="Pfam" id="PF10145"/>
    </source>
</evidence>
<protein>
    <submittedName>
        <fullName evidence="6">Phage tail tape measure protein</fullName>
    </submittedName>
</protein>
<feature type="chain" id="PRO_5046312265" evidence="4">
    <location>
        <begin position="23"/>
        <end position="694"/>
    </location>
</feature>
<feature type="coiled-coil region" evidence="2">
    <location>
        <begin position="20"/>
        <end position="57"/>
    </location>
</feature>
<keyword evidence="2" id="KW-0175">Coiled coil</keyword>
<evidence type="ECO:0000313" key="7">
    <source>
        <dbReference type="Proteomes" id="UP001528823"/>
    </source>
</evidence>
<keyword evidence="3" id="KW-0812">Transmembrane</keyword>
<keyword evidence="3" id="KW-0472">Membrane</keyword>
<keyword evidence="7" id="KW-1185">Reference proteome</keyword>
<keyword evidence="3" id="KW-1133">Transmembrane helix</keyword>
<keyword evidence="4" id="KW-0732">Signal</keyword>
<keyword evidence="1" id="KW-1188">Viral release from host cell</keyword>
<evidence type="ECO:0000256" key="2">
    <source>
        <dbReference type="SAM" id="Coils"/>
    </source>
</evidence>
<evidence type="ECO:0000256" key="1">
    <source>
        <dbReference type="ARBA" id="ARBA00022612"/>
    </source>
</evidence>
<dbReference type="EMBL" id="JAPMOU010000072">
    <property type="protein sequence ID" value="MDE1465599.1"/>
    <property type="molecule type" value="Genomic_DNA"/>
</dbReference>
<feature type="domain" description="Phage tail tape measure protein" evidence="5">
    <location>
        <begin position="102"/>
        <end position="304"/>
    </location>
</feature>
<evidence type="ECO:0000256" key="3">
    <source>
        <dbReference type="SAM" id="Phobius"/>
    </source>
</evidence>
<accession>A0ABT5UKN4</accession>
<dbReference type="InterPro" id="IPR010090">
    <property type="entry name" value="Phage_tape_meas"/>
</dbReference>
<evidence type="ECO:0000313" key="6">
    <source>
        <dbReference type="EMBL" id="MDE1465599.1"/>
    </source>
</evidence>